<dbReference type="PANTHER" id="PTHR45625:SF4">
    <property type="entry name" value="PEPTIDYLPROLYL ISOMERASE DOMAIN AND WD REPEAT-CONTAINING PROTEIN 1"/>
    <property type="match status" value="1"/>
</dbReference>
<dbReference type="InterPro" id="IPR044666">
    <property type="entry name" value="Cyclophilin_A-like"/>
</dbReference>
<dbReference type="STRING" id="715226.ABI_37570"/>
<keyword evidence="3" id="KW-0697">Rotamase</keyword>
<evidence type="ECO:0000313" key="8">
    <source>
        <dbReference type="Proteomes" id="UP000006512"/>
    </source>
</evidence>
<evidence type="ECO:0000256" key="4">
    <source>
        <dbReference type="ARBA" id="ARBA00023235"/>
    </source>
</evidence>
<dbReference type="RefSeq" id="WP_006274538.1">
    <property type="nucleotide sequence ID" value="NZ_GL883079.1"/>
</dbReference>
<accession>F4QR87</accession>
<dbReference type="InterPro" id="IPR029000">
    <property type="entry name" value="Cyclophilin-like_dom_sf"/>
</dbReference>
<dbReference type="PROSITE" id="PS50072">
    <property type="entry name" value="CSA_PPIASE_2"/>
    <property type="match status" value="1"/>
</dbReference>
<sequence length="288" mass="30789">MSVLKKALLVGAAAFAALAGMAGAQTLEPGYRNLDAENTLVIDTTKGRVIVEMLPQLAPGHVERMKTLTRQKFYDGLIFHRVMEDFMAQTGDPQGTGQGGSEMPDLTAEFTTRRDASFPLVVAAKPVGSQVGFVGAMPVKSQVNELMAMTADAKVNAWGLFCQGSLGMARDSQPNSANSQFFLMRGASSFLETRYTAFGTVISGLDVVRKLKIGEPPVNPDKMLTVRLLADIPEAERPQIIVMDTNSPQFKTVLDGVLKEKGDGFSVCDVTVPIKDLAPPPAAPVASN</sequence>
<comment type="similarity">
    <text evidence="1">Belongs to the cyclophilin-type PPIase family.</text>
</comment>
<dbReference type="Pfam" id="PF00160">
    <property type="entry name" value="Pro_isomerase"/>
    <property type="match status" value="1"/>
</dbReference>
<dbReference type="CDD" id="cd00317">
    <property type="entry name" value="cyclophilin"/>
    <property type="match status" value="1"/>
</dbReference>
<name>F4QR87_9CAUL</name>
<feature type="chain" id="PRO_5003314369" description="peptidylprolyl isomerase" evidence="5">
    <location>
        <begin position="25"/>
        <end position="288"/>
    </location>
</feature>
<dbReference type="InterPro" id="IPR002130">
    <property type="entry name" value="Cyclophilin-type_PPIase_dom"/>
</dbReference>
<dbReference type="Proteomes" id="UP000006512">
    <property type="component" value="Unassembled WGS sequence"/>
</dbReference>
<feature type="domain" description="PPIase cyclophilin-type" evidence="6">
    <location>
        <begin position="47"/>
        <end position="247"/>
    </location>
</feature>
<dbReference type="SUPFAM" id="SSF50891">
    <property type="entry name" value="Cyclophilin-like"/>
    <property type="match status" value="1"/>
</dbReference>
<evidence type="ECO:0000256" key="3">
    <source>
        <dbReference type="ARBA" id="ARBA00023110"/>
    </source>
</evidence>
<dbReference type="GO" id="GO:0003755">
    <property type="term" value="F:peptidyl-prolyl cis-trans isomerase activity"/>
    <property type="evidence" value="ECO:0007669"/>
    <property type="project" value="UniProtKB-KW"/>
</dbReference>
<dbReference type="EMBL" id="GL883079">
    <property type="protein sequence ID" value="EGF90724.1"/>
    <property type="molecule type" value="Genomic_DNA"/>
</dbReference>
<dbReference type="EC" id="5.2.1.8" evidence="2"/>
<evidence type="ECO:0000259" key="6">
    <source>
        <dbReference type="PROSITE" id="PS50072"/>
    </source>
</evidence>
<dbReference type="PANTHER" id="PTHR45625">
    <property type="entry name" value="PEPTIDYL-PROLYL CIS-TRANS ISOMERASE-RELATED"/>
    <property type="match status" value="1"/>
</dbReference>
<dbReference type="InterPro" id="IPR020892">
    <property type="entry name" value="Cyclophilin-type_PPIase_CS"/>
</dbReference>
<feature type="signal peptide" evidence="5">
    <location>
        <begin position="1"/>
        <end position="24"/>
    </location>
</feature>
<evidence type="ECO:0000256" key="1">
    <source>
        <dbReference type="ARBA" id="ARBA00007365"/>
    </source>
</evidence>
<dbReference type="Gene3D" id="2.40.100.10">
    <property type="entry name" value="Cyclophilin-like"/>
    <property type="match status" value="1"/>
</dbReference>
<keyword evidence="4 7" id="KW-0413">Isomerase</keyword>
<evidence type="ECO:0000256" key="2">
    <source>
        <dbReference type="ARBA" id="ARBA00013194"/>
    </source>
</evidence>
<dbReference type="PROSITE" id="PS00170">
    <property type="entry name" value="CSA_PPIASE_1"/>
    <property type="match status" value="1"/>
</dbReference>
<reference evidence="8" key="1">
    <citation type="submission" date="2011-03" db="EMBL/GenBank/DDBJ databases">
        <title>Draft genome sequence of Brevundimonas diminuta.</title>
        <authorList>
            <person name="Brown P.J.B."/>
            <person name="Buechlein A."/>
            <person name="Hemmerich C."/>
            <person name="Brun Y.V."/>
        </authorList>
    </citation>
    <scope>NUCLEOTIDE SEQUENCE [LARGE SCALE GENOMIC DNA]</scope>
    <source>
        <strain evidence="8">C19</strain>
    </source>
</reference>
<evidence type="ECO:0000256" key="5">
    <source>
        <dbReference type="SAM" id="SignalP"/>
    </source>
</evidence>
<dbReference type="eggNOG" id="COG0652">
    <property type="taxonomic scope" value="Bacteria"/>
</dbReference>
<gene>
    <name evidence="7" type="ORF">ABI_37570</name>
</gene>
<proteinExistence type="inferred from homology"/>
<evidence type="ECO:0000313" key="7">
    <source>
        <dbReference type="EMBL" id="EGF90724.1"/>
    </source>
</evidence>
<protein>
    <recommendedName>
        <fullName evidence="2">peptidylprolyl isomerase</fullName>
        <ecNumber evidence="2">5.2.1.8</ecNumber>
    </recommendedName>
</protein>
<keyword evidence="5" id="KW-0732">Signal</keyword>
<dbReference type="GO" id="GO:0006457">
    <property type="term" value="P:protein folding"/>
    <property type="evidence" value="ECO:0007669"/>
    <property type="project" value="InterPro"/>
</dbReference>
<keyword evidence="8" id="KW-1185">Reference proteome</keyword>
<dbReference type="AlphaFoldDB" id="F4QR87"/>
<organism evidence="7 8">
    <name type="scientific">Asticcacaulis biprosthecium C19</name>
    <dbReference type="NCBI Taxonomy" id="715226"/>
    <lineage>
        <taxon>Bacteria</taxon>
        <taxon>Pseudomonadati</taxon>
        <taxon>Pseudomonadota</taxon>
        <taxon>Alphaproteobacteria</taxon>
        <taxon>Caulobacterales</taxon>
        <taxon>Caulobacteraceae</taxon>
        <taxon>Asticcacaulis</taxon>
    </lineage>
</organism>
<dbReference type="HOGENOM" id="CLU_068027_0_0_5"/>